<comment type="caution">
    <text evidence="1">The sequence shown here is derived from an EMBL/GenBank/DDBJ whole genome shotgun (WGS) entry which is preliminary data.</text>
</comment>
<name>A0ABV4WD05_9CYAN</name>
<dbReference type="RefSeq" id="WP_413275433.1">
    <property type="nucleotide sequence ID" value="NZ_JBHFNT010000004.1"/>
</dbReference>
<protein>
    <submittedName>
        <fullName evidence="1">Uncharacterized protein</fullName>
    </submittedName>
</protein>
<keyword evidence="2" id="KW-1185">Reference proteome</keyword>
<dbReference type="Proteomes" id="UP001576780">
    <property type="component" value="Unassembled WGS sequence"/>
</dbReference>
<sequence length="72" mass="8651">MTLSPTEIQPHIQYQPVYEYQDLVDTIAALTKRVETLEKSSNESLKKDIEELRGYVYRWQIKQQRIEAHLRM</sequence>
<dbReference type="EMBL" id="JBHFNT010000004">
    <property type="protein sequence ID" value="MFB2832957.1"/>
    <property type="molecule type" value="Genomic_DNA"/>
</dbReference>
<evidence type="ECO:0000313" key="2">
    <source>
        <dbReference type="Proteomes" id="UP001576780"/>
    </source>
</evidence>
<organism evidence="1 2">
    <name type="scientific">Floridaenema evergladense BLCC-F167</name>
    <dbReference type="NCBI Taxonomy" id="3153639"/>
    <lineage>
        <taxon>Bacteria</taxon>
        <taxon>Bacillati</taxon>
        <taxon>Cyanobacteriota</taxon>
        <taxon>Cyanophyceae</taxon>
        <taxon>Oscillatoriophycideae</taxon>
        <taxon>Aerosakkonematales</taxon>
        <taxon>Aerosakkonemataceae</taxon>
        <taxon>Floridanema</taxon>
        <taxon>Floridanema evergladense</taxon>
    </lineage>
</organism>
<gene>
    <name evidence="1" type="ORF">ACE1CA_00330</name>
</gene>
<reference evidence="1 2" key="1">
    <citation type="submission" date="2024-09" db="EMBL/GenBank/DDBJ databases">
        <title>Floridaenema gen nov. (Aerosakkonemataceae, Aerosakkonematales ord. nov., Cyanobacteria) from benthic tropical and subtropical fresh waters, with the description of four new species.</title>
        <authorList>
            <person name="Moretto J.A."/>
            <person name="Berthold D.E."/>
            <person name="Lefler F.W."/>
            <person name="Huang I.-S."/>
            <person name="Laughinghouse H. IV."/>
        </authorList>
    </citation>
    <scope>NUCLEOTIDE SEQUENCE [LARGE SCALE GENOMIC DNA]</scope>
    <source>
        <strain evidence="1 2">BLCC-F167</strain>
    </source>
</reference>
<accession>A0ABV4WD05</accession>
<proteinExistence type="predicted"/>
<evidence type="ECO:0000313" key="1">
    <source>
        <dbReference type="EMBL" id="MFB2832957.1"/>
    </source>
</evidence>